<protein>
    <submittedName>
        <fullName evidence="1">Uncharacterized protein</fullName>
    </submittedName>
</protein>
<organism evidence="1 2">
    <name type="scientific">Rhododendron molle</name>
    <name type="common">Chinese azalea</name>
    <name type="synonym">Azalea mollis</name>
    <dbReference type="NCBI Taxonomy" id="49168"/>
    <lineage>
        <taxon>Eukaryota</taxon>
        <taxon>Viridiplantae</taxon>
        <taxon>Streptophyta</taxon>
        <taxon>Embryophyta</taxon>
        <taxon>Tracheophyta</taxon>
        <taxon>Spermatophyta</taxon>
        <taxon>Magnoliopsida</taxon>
        <taxon>eudicotyledons</taxon>
        <taxon>Gunneridae</taxon>
        <taxon>Pentapetalae</taxon>
        <taxon>asterids</taxon>
        <taxon>Ericales</taxon>
        <taxon>Ericaceae</taxon>
        <taxon>Ericoideae</taxon>
        <taxon>Rhodoreae</taxon>
        <taxon>Rhododendron</taxon>
    </lineage>
</organism>
<gene>
    <name evidence="1" type="ORF">RHMOL_Rhmol08G0288300</name>
</gene>
<comment type="caution">
    <text evidence="1">The sequence shown here is derived from an EMBL/GenBank/DDBJ whole genome shotgun (WGS) entry which is preliminary data.</text>
</comment>
<keyword evidence="2" id="KW-1185">Reference proteome</keyword>
<reference evidence="1" key="1">
    <citation type="submission" date="2022-02" db="EMBL/GenBank/DDBJ databases">
        <title>Plant Genome Project.</title>
        <authorList>
            <person name="Zhang R.-G."/>
        </authorList>
    </citation>
    <scope>NUCLEOTIDE SEQUENCE</scope>
    <source>
        <strain evidence="1">AT1</strain>
    </source>
</reference>
<evidence type="ECO:0000313" key="2">
    <source>
        <dbReference type="Proteomes" id="UP001062846"/>
    </source>
</evidence>
<sequence length="1017" mass="115081">MSRTLLSRIKPRPKNPTSSPYARFKPHTKRLVNEICQILATQNNTQWQDTLETLLSEQETAPSDITHFVLDRIRDPELGLKFFDWVSNRPYGCSLDGFAYSSLLKLLARSRVFPEIERLMGVMRVEDKVPSREALDDVIRAYSDSGLAGKAVEFYRVFVSMYGYVPSVIGFNSLLDVIVKRGRIDVARQVYDEMMGREDGCVDNYSTCIMVRGLCKEGKVEEGRKLIEDRWGKGCVPNIVFYNTLIDGYCKKGDVEGAYALFKELKLKGFLPAVETYGAMINGFCKGGIFEAVDRLLVEMNARGLNVNVNVYNSVIDARYRHGCAVKAEETVRKMIDSGCEPDIVTFNTLINGSCRNGKVQEAEQLLEQATRKGLMPTKLTYTPIVQVYCRQGEFVRASELLIKMTERGDNPDVITYGALVHGLVAVGEIDVALAIRDKMVARGVLPDTCIYNVLMNGLCKKGRLPAAKQLLAEMLDQNLPPDAFVYATLIDGFVRNGDLNEAKRLFELAIENGVNPDVVGFNTMIKGYSKFGMMNDAVSCINRMMKRRISPDEYTYSIMVDGYVKQHDLDGALRMFTQMVKRKCKPNVVTYTSLINGFCLKGDFHGAENVFSEMKSCGLAPNVVTYSVLIRSFCRDGKLVKAVSFFEQMLRSKCIPNDVTFHYLVTGFSHNTRFINEKKGNEVCECEMSVFFAIFGMMISGGWDPRIAAYSSILVCLCLYGMLKTALQLGDKMVTKALNSYSITFAALLHGICVEGRSREWKSIITCNLNELELQVALKYSLLIDQYLPKEVTSEASHILQTLVEDYRSHDKEISNLKMLCSHCKFQEAPDEIGEIHTNCLSTDDLLELSQTCLTMAVSMLTVIWLINWSLESELLLHDSMEDFNLYHQQRISNCCFIWEHGTWVPEGDHNLYNDRGFYVHGQLWLQQDHITGRVVGVAGRDWNLPIQQRVWFKALALYLDFIDQLKLKCLQVGDLLCDGMDSPEVRTLQNKNQCEEIETKLALSAHLRRDLGFEM</sequence>
<proteinExistence type="predicted"/>
<dbReference type="Proteomes" id="UP001062846">
    <property type="component" value="Chromosome 8"/>
</dbReference>
<evidence type="ECO:0000313" key="1">
    <source>
        <dbReference type="EMBL" id="KAI8544332.1"/>
    </source>
</evidence>
<dbReference type="EMBL" id="CM046395">
    <property type="protein sequence ID" value="KAI8544332.1"/>
    <property type="molecule type" value="Genomic_DNA"/>
</dbReference>
<name>A0ACC0MV28_RHOML</name>
<accession>A0ACC0MV28</accession>